<feature type="domain" description="Aldehyde dehydrogenase" evidence="5">
    <location>
        <begin position="20"/>
        <end position="472"/>
    </location>
</feature>
<evidence type="ECO:0000256" key="2">
    <source>
        <dbReference type="ARBA" id="ARBA00023002"/>
    </source>
</evidence>
<dbReference type="CDD" id="cd07103">
    <property type="entry name" value="ALDH_F5_SSADH_GabD"/>
    <property type="match status" value="1"/>
</dbReference>
<dbReference type="PROSITE" id="PS00687">
    <property type="entry name" value="ALDEHYDE_DEHYDR_GLU"/>
    <property type="match status" value="1"/>
</dbReference>
<evidence type="ECO:0000313" key="7">
    <source>
        <dbReference type="Proteomes" id="UP000183050"/>
    </source>
</evidence>
<evidence type="ECO:0000256" key="4">
    <source>
        <dbReference type="RuleBase" id="RU003345"/>
    </source>
</evidence>
<geneLocation type="plasmid" evidence="7">
    <name>unnamed8 sequence</name>
</geneLocation>
<keyword evidence="2 4" id="KW-0560">Oxidoreductase</keyword>
<name>A0A1L3ZQ26_RHILE</name>
<dbReference type="InterPro" id="IPR016162">
    <property type="entry name" value="Ald_DH_N"/>
</dbReference>
<dbReference type="Pfam" id="PF00171">
    <property type="entry name" value="Aldedh"/>
    <property type="match status" value="1"/>
</dbReference>
<dbReference type="InterPro" id="IPR029510">
    <property type="entry name" value="Ald_DH_CS_GLU"/>
</dbReference>
<evidence type="ECO:0000313" key="6">
    <source>
        <dbReference type="EMBL" id="API57742.1"/>
    </source>
</evidence>
<evidence type="ECO:0000259" key="5">
    <source>
        <dbReference type="Pfam" id="PF00171"/>
    </source>
</evidence>
<keyword evidence="6" id="KW-0614">Plasmid</keyword>
<dbReference type="PANTHER" id="PTHR43353">
    <property type="entry name" value="SUCCINATE-SEMIALDEHYDE DEHYDROGENASE, MITOCHONDRIAL"/>
    <property type="match status" value="1"/>
</dbReference>
<dbReference type="EMBL" id="CP018236">
    <property type="protein sequence ID" value="API57742.1"/>
    <property type="molecule type" value="Genomic_DNA"/>
</dbReference>
<dbReference type="PANTHER" id="PTHR43353:SF5">
    <property type="entry name" value="SUCCINATE-SEMIALDEHYDE DEHYDROGENASE, MITOCHONDRIAL"/>
    <property type="match status" value="1"/>
</dbReference>
<dbReference type="InterPro" id="IPR016161">
    <property type="entry name" value="Ald_DH/histidinol_DH"/>
</dbReference>
<evidence type="ECO:0000256" key="1">
    <source>
        <dbReference type="ARBA" id="ARBA00009986"/>
    </source>
</evidence>
<accession>A0A1L3ZQ26</accession>
<dbReference type="Gene3D" id="3.40.605.10">
    <property type="entry name" value="Aldehyde Dehydrogenase, Chain A, domain 1"/>
    <property type="match status" value="1"/>
</dbReference>
<protein>
    <submittedName>
        <fullName evidence="6">NAD-dependent succinate-semialdehyde dehydrogenase</fullName>
    </submittedName>
</protein>
<dbReference type="Proteomes" id="UP000183050">
    <property type="component" value="Plasmid unnamed8"/>
</dbReference>
<dbReference type="FunFam" id="3.40.605.10:FF:000007">
    <property type="entry name" value="NAD/NADP-dependent betaine aldehyde dehydrogenase"/>
    <property type="match status" value="1"/>
</dbReference>
<comment type="similarity">
    <text evidence="1 4">Belongs to the aldehyde dehydrogenase family.</text>
</comment>
<dbReference type="InterPro" id="IPR050740">
    <property type="entry name" value="Aldehyde_DH_Superfamily"/>
</dbReference>
<dbReference type="GO" id="GO:0004777">
    <property type="term" value="F:succinate-semialdehyde dehydrogenase (NAD+) activity"/>
    <property type="evidence" value="ECO:0007669"/>
    <property type="project" value="TreeGrafter"/>
</dbReference>
<dbReference type="RefSeq" id="WP_072642735.1">
    <property type="nucleotide sequence ID" value="NZ_CP018236.1"/>
</dbReference>
<dbReference type="GO" id="GO:0009450">
    <property type="term" value="P:gamma-aminobutyric acid catabolic process"/>
    <property type="evidence" value="ECO:0007669"/>
    <property type="project" value="TreeGrafter"/>
</dbReference>
<reference evidence="6 7" key="1">
    <citation type="submission" date="2016-11" db="EMBL/GenBank/DDBJ databases">
        <title>Rhizobium leguminosarum bv. viciae strain Vaf12 isolated from Vavilovia formosa root nodules from Russia, Dagestan.</title>
        <authorList>
            <person name="Kimeklis A."/>
        </authorList>
    </citation>
    <scope>NUCLEOTIDE SEQUENCE [LARGE SCALE GENOMIC DNA]</scope>
    <source>
        <strain evidence="6 7">Vaf-108</strain>
        <plasmid evidence="7">Plasmid unnamed8 sequence</plasmid>
    </source>
</reference>
<dbReference type="Gene3D" id="3.40.309.10">
    <property type="entry name" value="Aldehyde Dehydrogenase, Chain A, domain 2"/>
    <property type="match status" value="1"/>
</dbReference>
<dbReference type="InterPro" id="IPR015590">
    <property type="entry name" value="Aldehyde_DH_dom"/>
</dbReference>
<dbReference type="FunFam" id="3.40.309.10:FF:000009">
    <property type="entry name" value="Aldehyde dehydrogenase A"/>
    <property type="match status" value="1"/>
</dbReference>
<sequence length="479" mass="51095">MYERFGLFIGGHWLPDPVGGTAAVFSPVTGQPLGQCPVAAVADTQAAIAAAEEGLKSWRTKQAFERADALHKIADEMLRRTDEAARMISTETGKPIAQAGREWGLSIDQFRWYAEEARRIYGRIVESRVPGGRFEVTHEPIGVVAAFTAWNFPAALVARKVAPALAAGCSVIVRPSSQTPGVAMVMMDCCRAGNLPDGVVNLVVGPTEATYAPLMASKAVRKVSLTGSTRVGQQMIRDAADTLKKVSMELGGNAPLIVYDDADLELALNISVPTKFANAGQVCVTADRFFIHERLHDAFVEGFVKRAAAIRLGDGLKPDVGMGPLINARRLSEIEGIVNDAVTSGATLTHGGKRSPEFNAGHFFEPTVLINVTDDMTVFAEENFGPIAAITRFADEDEVLARANASDMGLSAYAFTNSPARARRTIASLKAGMVGINSFAMAASEAPFGGTNFSGMGREGGIEGIRDYLDVKLSQTVWS</sequence>
<evidence type="ECO:0000256" key="3">
    <source>
        <dbReference type="PROSITE-ProRule" id="PRU10007"/>
    </source>
</evidence>
<dbReference type="AlphaFoldDB" id="A0A1L3ZQ26"/>
<gene>
    <name evidence="6" type="ORF">BMW22_41470</name>
</gene>
<feature type="active site" evidence="3">
    <location>
        <position position="249"/>
    </location>
</feature>
<dbReference type="SUPFAM" id="SSF53720">
    <property type="entry name" value="ALDH-like"/>
    <property type="match status" value="1"/>
</dbReference>
<proteinExistence type="inferred from homology"/>
<organism evidence="6 7">
    <name type="scientific">Rhizobium leguminosarum</name>
    <dbReference type="NCBI Taxonomy" id="384"/>
    <lineage>
        <taxon>Bacteria</taxon>
        <taxon>Pseudomonadati</taxon>
        <taxon>Pseudomonadota</taxon>
        <taxon>Alphaproteobacteria</taxon>
        <taxon>Hyphomicrobiales</taxon>
        <taxon>Rhizobiaceae</taxon>
        <taxon>Rhizobium/Agrobacterium group</taxon>
        <taxon>Rhizobium</taxon>
    </lineage>
</organism>
<dbReference type="InterPro" id="IPR016163">
    <property type="entry name" value="Ald_DH_C"/>
</dbReference>